<dbReference type="GO" id="GO:0043139">
    <property type="term" value="F:5'-3' DNA helicase activity"/>
    <property type="evidence" value="ECO:0007669"/>
    <property type="project" value="UniProtKB-EC"/>
</dbReference>
<dbReference type="OrthoDB" id="432234at2759"/>
<keyword evidence="1" id="KW-0234">DNA repair</keyword>
<comment type="caution">
    <text evidence="6">The sequence shown here is derived from an EMBL/GenBank/DDBJ whole genome shotgun (WGS) entry which is preliminary data.</text>
</comment>
<comment type="catalytic activity">
    <reaction evidence="1">
        <text>ATP + H2O = ADP + phosphate + H(+)</text>
        <dbReference type="Rhea" id="RHEA:13065"/>
        <dbReference type="ChEBI" id="CHEBI:15377"/>
        <dbReference type="ChEBI" id="CHEBI:15378"/>
        <dbReference type="ChEBI" id="CHEBI:30616"/>
        <dbReference type="ChEBI" id="CHEBI:43474"/>
        <dbReference type="ChEBI" id="CHEBI:456216"/>
        <dbReference type="EC" id="5.6.2.3"/>
    </reaction>
</comment>
<dbReference type="InterPro" id="IPR051055">
    <property type="entry name" value="PIF1_helicase"/>
</dbReference>
<organism evidence="6 7">
    <name type="scientific">Ephemerocybe angulata</name>
    <dbReference type="NCBI Taxonomy" id="980116"/>
    <lineage>
        <taxon>Eukaryota</taxon>
        <taxon>Fungi</taxon>
        <taxon>Dikarya</taxon>
        <taxon>Basidiomycota</taxon>
        <taxon>Agaricomycotina</taxon>
        <taxon>Agaricomycetes</taxon>
        <taxon>Agaricomycetidae</taxon>
        <taxon>Agaricales</taxon>
        <taxon>Agaricineae</taxon>
        <taxon>Psathyrellaceae</taxon>
        <taxon>Ephemerocybe</taxon>
    </lineage>
</organism>
<feature type="domain" description="DUF6570" evidence="5">
    <location>
        <begin position="282"/>
        <end position="424"/>
    </location>
</feature>
<dbReference type="EMBL" id="JAACJK010000005">
    <property type="protein sequence ID" value="KAF5340040.1"/>
    <property type="molecule type" value="Genomic_DNA"/>
</dbReference>
<dbReference type="Gene3D" id="3.40.50.300">
    <property type="entry name" value="P-loop containing nucleotide triphosphate hydrolases"/>
    <property type="match status" value="1"/>
</dbReference>
<proteinExistence type="inferred from homology"/>
<feature type="compositionally biased region" description="Polar residues" evidence="2">
    <location>
        <begin position="1131"/>
        <end position="1148"/>
    </location>
</feature>
<dbReference type="GO" id="GO:0006281">
    <property type="term" value="P:DNA repair"/>
    <property type="evidence" value="ECO:0007669"/>
    <property type="project" value="UniProtKB-KW"/>
</dbReference>
<dbReference type="Pfam" id="PF20209">
    <property type="entry name" value="DUF6570"/>
    <property type="match status" value="1"/>
</dbReference>
<dbReference type="InterPro" id="IPR046700">
    <property type="entry name" value="DUF6570"/>
</dbReference>
<evidence type="ECO:0000313" key="6">
    <source>
        <dbReference type="EMBL" id="KAF5340040.1"/>
    </source>
</evidence>
<dbReference type="GO" id="GO:0000723">
    <property type="term" value="P:telomere maintenance"/>
    <property type="evidence" value="ECO:0007669"/>
    <property type="project" value="InterPro"/>
</dbReference>
<name>A0A8H5CE37_9AGAR</name>
<feature type="domain" description="DNA helicase Pif1-like DEAD-box helicase" evidence="3">
    <location>
        <begin position="1429"/>
        <end position="1585"/>
    </location>
</feature>
<dbReference type="GO" id="GO:0005524">
    <property type="term" value="F:ATP binding"/>
    <property type="evidence" value="ECO:0007669"/>
    <property type="project" value="UniProtKB-KW"/>
</dbReference>
<keyword evidence="7" id="KW-1185">Reference proteome</keyword>
<dbReference type="InterPro" id="IPR027417">
    <property type="entry name" value="P-loop_NTPase"/>
</dbReference>
<keyword evidence="1" id="KW-0347">Helicase</keyword>
<dbReference type="Pfam" id="PF05970">
    <property type="entry name" value="PIF1"/>
    <property type="match status" value="1"/>
</dbReference>
<dbReference type="PANTHER" id="PTHR47642">
    <property type="entry name" value="ATP-DEPENDENT DNA HELICASE"/>
    <property type="match status" value="1"/>
</dbReference>
<evidence type="ECO:0000256" key="2">
    <source>
        <dbReference type="SAM" id="MobiDB-lite"/>
    </source>
</evidence>
<dbReference type="GO" id="GO:0006310">
    <property type="term" value="P:DNA recombination"/>
    <property type="evidence" value="ECO:0007669"/>
    <property type="project" value="UniProtKB-KW"/>
</dbReference>
<evidence type="ECO:0000259" key="3">
    <source>
        <dbReference type="Pfam" id="PF05970"/>
    </source>
</evidence>
<keyword evidence="1" id="KW-0233">DNA recombination</keyword>
<dbReference type="Proteomes" id="UP000541558">
    <property type="component" value="Unassembled WGS sequence"/>
</dbReference>
<comment type="similarity">
    <text evidence="1">Belongs to the helicase family.</text>
</comment>
<dbReference type="SUPFAM" id="SSF52540">
    <property type="entry name" value="P-loop containing nucleoside triphosphate hydrolases"/>
    <property type="match status" value="2"/>
</dbReference>
<comment type="cofactor">
    <cofactor evidence="1">
        <name>Mg(2+)</name>
        <dbReference type="ChEBI" id="CHEBI:18420"/>
    </cofactor>
</comment>
<dbReference type="InterPro" id="IPR010285">
    <property type="entry name" value="DNA_helicase_pif1-like_DEAD"/>
</dbReference>
<evidence type="ECO:0000313" key="7">
    <source>
        <dbReference type="Proteomes" id="UP000541558"/>
    </source>
</evidence>
<dbReference type="GO" id="GO:0016787">
    <property type="term" value="F:hydrolase activity"/>
    <property type="evidence" value="ECO:0007669"/>
    <property type="project" value="UniProtKB-KW"/>
</dbReference>
<dbReference type="InterPro" id="IPR025476">
    <property type="entry name" value="Helitron_helicase-like"/>
</dbReference>
<dbReference type="PANTHER" id="PTHR47642:SF5">
    <property type="entry name" value="ATP-DEPENDENT DNA HELICASE"/>
    <property type="match status" value="1"/>
</dbReference>
<dbReference type="Pfam" id="PF14214">
    <property type="entry name" value="Helitron_like_N"/>
    <property type="match status" value="1"/>
</dbReference>
<reference evidence="6 7" key="1">
    <citation type="journal article" date="2020" name="ISME J.">
        <title>Uncovering the hidden diversity of litter-decomposition mechanisms in mushroom-forming fungi.</title>
        <authorList>
            <person name="Floudas D."/>
            <person name="Bentzer J."/>
            <person name="Ahren D."/>
            <person name="Johansson T."/>
            <person name="Persson P."/>
            <person name="Tunlid A."/>
        </authorList>
    </citation>
    <scope>NUCLEOTIDE SEQUENCE [LARGE SCALE GENOMIC DNA]</scope>
    <source>
        <strain evidence="6 7">CBS 175.51</strain>
    </source>
</reference>
<keyword evidence="1" id="KW-0547">Nucleotide-binding</keyword>
<accession>A0A8H5CE37</accession>
<keyword evidence="1" id="KW-0378">Hydrolase</keyword>
<evidence type="ECO:0000259" key="4">
    <source>
        <dbReference type="Pfam" id="PF14214"/>
    </source>
</evidence>
<feature type="domain" description="Helitron helicase-like" evidence="4">
    <location>
        <begin position="566"/>
        <end position="785"/>
    </location>
</feature>
<evidence type="ECO:0000259" key="5">
    <source>
        <dbReference type="Pfam" id="PF20209"/>
    </source>
</evidence>
<evidence type="ECO:0000256" key="1">
    <source>
        <dbReference type="RuleBase" id="RU363044"/>
    </source>
</evidence>
<keyword evidence="1" id="KW-0227">DNA damage</keyword>
<feature type="region of interest" description="Disordered" evidence="2">
    <location>
        <begin position="1124"/>
        <end position="1149"/>
    </location>
</feature>
<protein>
    <recommendedName>
        <fullName evidence="1">ATP-dependent DNA helicase</fullName>
        <ecNumber evidence="1">5.6.2.3</ecNumber>
    </recommendedName>
</protein>
<keyword evidence="1" id="KW-0067">ATP-binding</keyword>
<dbReference type="EC" id="5.6.2.3" evidence="1"/>
<gene>
    <name evidence="6" type="ORF">D9611_012427</name>
</gene>
<sequence length="1863" mass="209287">MAAQLQPVDQASSTPVLHPIPPDFSLWRPYFRPDGTLSAYPQPLYVSTWTSEYQFHSVITQVQPSTPQLFDPQLLVLHCPLHILLNLFDRIQTTQLRIIASTHSVPYRGLTKFQLKGDLQRHICDHSCQWVATAFSRRPDTQDRAVRIMSMPSLSNNRDVAMKDAQDDNTSPSPLRHLRPIGNERRLNIISQWQQEMDPERFFKKPCAACSILVVTRELIVVNSTEIDLTLLRNDQLPPSLQPESYAFHEYDRAILDPFGLEDREHKAGLRLCKTCHSELSRGKMPRLALANWLYYARDRLPINVRKAFASMSIFEKALISRARTNSLLCRFTGIEDDFTEDTPFLPGKRHIRGNIISTPRDTITINNVLPPSPETIADSLCAILVASKRPTKKTLDKLTPIMVRKSRIKLLIQFLIDNNPHYSTSQSFRGFSSEHLDGLFSGSKDIGVPASVTIGVLPLNEAINSVTEDYTGRLSDLEGMYMENVSYTLGDRSATSYEEMKYQAMQHCLAKKPFLHSRSGSEPLPDISNPNWLSWAHPNADPFGIGGFHDPRRTRPISMEVQLRHLLRVRDPFFETDPEIAFDVYNVIRKAAVNTSLQFNVPISSYAGLVKNMSNLDVRHISHLRDKFRRNPTYVPVTDDERHILRIMNSITPVARNIPGSASEKIRMRNEIRAMIAQRGSPTLFITVNPCDLYHPLVSVLATRASSASDLEPLLALTSQNRGELAVLHPAACAEFFDTTIRAFIRIILKQGSRDGPGIFGHCTAHYGAVEAQGKGSLHCHILVWLRDHAPPESLESALKTSPEYRTALVHWLDSIVDSGFIGSRSRLNTTSDGGEREVIRKGEPHPITAIQPTPDNSPAQFEVDFAEYVDDLLTRFNWHKHTGTCWKYLRPQDGRTDANCRFGMDGTTSQETTVDDTSGTISIRRRHPRMTHYNPTATFLLRCNTDIKFIGSGSDAKAFLYYVTDYITKAPLSMHAGLTALSYAIRQGDAKGLLDGGTANERDNKRVMTIAINSMLGHQEISHPQVMNFILGGGERYTSERFQTINWGEAIRYIEQCTGIGRRTFGLQQYGETPPELQLCISSENGRMSASNLLLDYIYRPNSQPYDSMGLYRHIVRTTKKQLRLGPHTETSPHPKNSRPFSSSDHPQFLSHHLTLRTIEVVPVLLGPAIPRRMGNDTEKEEWSRAMCILFKPWRSPTDLIDAHPTWTAAFIHFEPNLDEKDRAVMTNMCLVAEAKQARDENPRHRRHAAVADLHLLEDILETAPAHSQENVYSATCHPMFMDIDDDNGVHQTHRNLEDVLGPSWISDPFNICHPFATQYDQRSVNTANPLVSPHNPTSAEHAELHDTEDTIILQQKFMRKCRLRTLAKSDDDQVETITHNPSKNTAPPATFVTTLASNDSRANCLTVVEKWNEARDLAVSRRLLENAEQLRAFITIANHIIEGGPQLLMYIGGKGGTGKSYLIDTVVDLFRRLQRESEIRLGAYTGIAASLIGGNTLHSILSIGSTFSKGKGTTTTKRLTAEWKSVKYLVIDEISMVGAQFFATISSKLKLAKGDDRRECLKNFGGINMILLGDFFQLSPPKEPSLYAYRLVRSPTFLEAKNNAGIEAVSGAYLWRQFTTVVNLQITKRQEGDMTYANILDKIRTRTCVDKSGAQITINGRTIVEHLRRREISQVAALEPQSLSKFRDAPVIVGNREIRDALNAVMLTAHASRLGEEVNLYYSTDLIRGERARHPASEYLWNLPSTATKDAFGILPLFKGMKVMITENISVPFKIVNGSEGTITHIRFATNADGKRTATVVYVRISGRGSAICAPGTEPGVVPIFPTPSTVSRPVRMGDTYAKTFSRRQVPIVPSHKEYT</sequence>